<name>A0ABT5KHV3_9BURK</name>
<dbReference type="RefSeq" id="WP_263532351.1">
    <property type="nucleotide sequence ID" value="NZ_JAQQXT010000007.1"/>
</dbReference>
<evidence type="ECO:0000256" key="7">
    <source>
        <dbReference type="ARBA" id="ARBA00023237"/>
    </source>
</evidence>
<evidence type="ECO:0000256" key="6">
    <source>
        <dbReference type="ARBA" id="ARBA00023136"/>
    </source>
</evidence>
<sequence>MSSFAVGHRRPARLVAAGLGWALLGLAPAQAALTDNLGASVVAMSLGNAVVADPPGIDAIHFNPAGLTRIKHDRKQDSIFGASIKPYASFHQPEGFDIGGFKEDPLNNTHTGDNVRSSLFLPIYGPVPVPMPSAIGAGLGLAFHEADSKWTFGTASYVPMAVGIDRTKDPNDPARFDGRKVVMQRLVYLSPTAAYKFSDSLSFGLGVPIAHQGFALNTDMRMPNELLGTIGKLQDAWCGDNGNPLDALAFGLCGGGKEGRVRPFGKAGNMDFELTAPVDPTLNIGMLWEPKDWFAFGASYQFGSKTAMTGRFTFSAEPMLRKFVEGMYASLQGPIMAATFGMPTSIPEVQSGNVTLVLPFPEHAQVGIKVKPLSFLQFNIDANWTNWKRWDKMTFQFDQQIALLQMARLFGQADASKLIIPRDYKSPVHFGYGMELSVGKSIVVRAGYEPRKSSIPRSALDLIAPMPDLVVQSLGLGYTTKGGTRFDLAASYAHGKFDLPANTSCKLNCNNFFNVIYNPYAGLDINGGIRIRYAGVTMSHDF</sequence>
<dbReference type="EMBL" id="JAQQXT010000007">
    <property type="protein sequence ID" value="MDC8772396.1"/>
    <property type="molecule type" value="Genomic_DNA"/>
</dbReference>
<keyword evidence="10" id="KW-1185">Reference proteome</keyword>
<dbReference type="Gene3D" id="2.40.160.60">
    <property type="entry name" value="Outer membrane protein transport protein (OMPP1/FadL/TodX)"/>
    <property type="match status" value="1"/>
</dbReference>
<comment type="similarity">
    <text evidence="2">Belongs to the OmpP1/FadL family.</text>
</comment>
<accession>A0ABT5KHV3</accession>
<evidence type="ECO:0000313" key="10">
    <source>
        <dbReference type="Proteomes" id="UP001221189"/>
    </source>
</evidence>
<organism evidence="9 10">
    <name type="scientific">Roseateles albus</name>
    <dbReference type="NCBI Taxonomy" id="2987525"/>
    <lineage>
        <taxon>Bacteria</taxon>
        <taxon>Pseudomonadati</taxon>
        <taxon>Pseudomonadota</taxon>
        <taxon>Betaproteobacteria</taxon>
        <taxon>Burkholderiales</taxon>
        <taxon>Sphaerotilaceae</taxon>
        <taxon>Roseateles</taxon>
    </lineage>
</organism>
<reference evidence="9 10" key="1">
    <citation type="submission" date="2022-10" db="EMBL/GenBank/DDBJ databases">
        <title>Paucibacter sp. hw1 Genome sequencing.</title>
        <authorList>
            <person name="Park S."/>
        </authorList>
    </citation>
    <scope>NUCLEOTIDE SEQUENCE [LARGE SCALE GENOMIC DNA]</scope>
    <source>
        <strain evidence="10">hw1</strain>
    </source>
</reference>
<evidence type="ECO:0000313" key="9">
    <source>
        <dbReference type="EMBL" id="MDC8772396.1"/>
    </source>
</evidence>
<evidence type="ECO:0000256" key="3">
    <source>
        <dbReference type="ARBA" id="ARBA00022452"/>
    </source>
</evidence>
<keyword evidence="4" id="KW-0812">Transmembrane</keyword>
<gene>
    <name evidence="9" type="ORF">PRZ03_12510</name>
</gene>
<dbReference type="SUPFAM" id="SSF56935">
    <property type="entry name" value="Porins"/>
    <property type="match status" value="1"/>
</dbReference>
<dbReference type="PANTHER" id="PTHR35093:SF8">
    <property type="entry name" value="OUTER MEMBRANE PROTEIN NMB0088-RELATED"/>
    <property type="match status" value="1"/>
</dbReference>
<evidence type="ECO:0000256" key="8">
    <source>
        <dbReference type="SAM" id="SignalP"/>
    </source>
</evidence>
<protein>
    <submittedName>
        <fullName evidence="9">Outer membrane protein transport protein</fullName>
    </submittedName>
</protein>
<evidence type="ECO:0000256" key="1">
    <source>
        <dbReference type="ARBA" id="ARBA00004571"/>
    </source>
</evidence>
<evidence type="ECO:0000256" key="4">
    <source>
        <dbReference type="ARBA" id="ARBA00022692"/>
    </source>
</evidence>
<keyword evidence="5 8" id="KW-0732">Signal</keyword>
<dbReference type="Pfam" id="PF03349">
    <property type="entry name" value="Toluene_X"/>
    <property type="match status" value="1"/>
</dbReference>
<evidence type="ECO:0000256" key="5">
    <source>
        <dbReference type="ARBA" id="ARBA00022729"/>
    </source>
</evidence>
<evidence type="ECO:0000256" key="2">
    <source>
        <dbReference type="ARBA" id="ARBA00008163"/>
    </source>
</evidence>
<dbReference type="Proteomes" id="UP001221189">
    <property type="component" value="Unassembled WGS sequence"/>
</dbReference>
<dbReference type="InterPro" id="IPR005017">
    <property type="entry name" value="OMPP1/FadL/TodX"/>
</dbReference>
<comment type="subcellular location">
    <subcellularLocation>
        <location evidence="1">Cell outer membrane</location>
        <topology evidence="1">Multi-pass membrane protein</topology>
    </subcellularLocation>
</comment>
<proteinExistence type="inferred from homology"/>
<dbReference type="PANTHER" id="PTHR35093">
    <property type="entry name" value="OUTER MEMBRANE PROTEIN NMB0088-RELATED"/>
    <property type="match status" value="1"/>
</dbReference>
<comment type="caution">
    <text evidence="9">The sequence shown here is derived from an EMBL/GenBank/DDBJ whole genome shotgun (WGS) entry which is preliminary data.</text>
</comment>
<keyword evidence="6" id="KW-0472">Membrane</keyword>
<keyword evidence="7" id="KW-0998">Cell outer membrane</keyword>
<feature type="signal peptide" evidence="8">
    <location>
        <begin position="1"/>
        <end position="31"/>
    </location>
</feature>
<feature type="chain" id="PRO_5045958881" evidence="8">
    <location>
        <begin position="32"/>
        <end position="542"/>
    </location>
</feature>
<keyword evidence="3" id="KW-1134">Transmembrane beta strand</keyword>